<dbReference type="AlphaFoldDB" id="A0A7I8VYZ3"/>
<sequence>MRGAGEQEESFLKPEGYGYNHGKKGRRVGKFKANAAKLLGAFQFILATVLLIIISTLIGVLSDRNSKKGSYLNNIELEVMCSFAYVYWCVLFFAISGIFGIVSGYKKDKCLIISFMVLSIFSSFFCLPLLFLSGMSLFKFQFSKGYLEAYDWTNDQLSLKLSVITSIVIVVCSILEGVLGVISSAVCCAKVCCMREEQPNSQPVKFIEMKNFQDDGVYHSIRSRNELQSDPMNTTQLPPDYLNSFYTQYENHDLQNI</sequence>
<organism evidence="2 3">
    <name type="scientific">Dimorphilus gyrociliatus</name>
    <dbReference type="NCBI Taxonomy" id="2664684"/>
    <lineage>
        <taxon>Eukaryota</taxon>
        <taxon>Metazoa</taxon>
        <taxon>Spiralia</taxon>
        <taxon>Lophotrochozoa</taxon>
        <taxon>Annelida</taxon>
        <taxon>Polychaeta</taxon>
        <taxon>Polychaeta incertae sedis</taxon>
        <taxon>Dinophilidae</taxon>
        <taxon>Dimorphilus</taxon>
    </lineage>
</organism>
<evidence type="ECO:0000256" key="1">
    <source>
        <dbReference type="SAM" id="Phobius"/>
    </source>
</evidence>
<keyword evidence="1" id="KW-0812">Transmembrane</keyword>
<dbReference type="InterPro" id="IPR030417">
    <property type="entry name" value="MS4A"/>
</dbReference>
<name>A0A7I8VYZ3_9ANNE</name>
<feature type="transmembrane region" description="Helical" evidence="1">
    <location>
        <begin position="41"/>
        <end position="62"/>
    </location>
</feature>
<evidence type="ECO:0000313" key="3">
    <source>
        <dbReference type="Proteomes" id="UP000549394"/>
    </source>
</evidence>
<keyword evidence="1" id="KW-1133">Transmembrane helix</keyword>
<keyword evidence="1" id="KW-0472">Membrane</keyword>
<feature type="transmembrane region" description="Helical" evidence="1">
    <location>
        <begin position="111"/>
        <end position="138"/>
    </location>
</feature>
<comment type="caution">
    <text evidence="2">The sequence shown here is derived from an EMBL/GenBank/DDBJ whole genome shotgun (WGS) entry which is preliminary data.</text>
</comment>
<dbReference type="Proteomes" id="UP000549394">
    <property type="component" value="Unassembled WGS sequence"/>
</dbReference>
<evidence type="ECO:0000313" key="2">
    <source>
        <dbReference type="EMBL" id="CAD5121141.1"/>
    </source>
</evidence>
<dbReference type="PANTHER" id="PTHR23320">
    <property type="entry name" value="MEMBRANE-SPANNING 4-DOMAINS SUBFAMILY A MS4A -RELATED"/>
    <property type="match status" value="1"/>
</dbReference>
<accession>A0A7I8VYZ3</accession>
<reference evidence="2 3" key="1">
    <citation type="submission" date="2020-08" db="EMBL/GenBank/DDBJ databases">
        <authorList>
            <person name="Hejnol A."/>
        </authorList>
    </citation>
    <scope>NUCLEOTIDE SEQUENCE [LARGE SCALE GENOMIC DNA]</scope>
</reference>
<dbReference type="PANTHER" id="PTHR23320:SF165">
    <property type="entry name" value="MARVEL DOMAIN-CONTAINING PROTEIN"/>
    <property type="match status" value="1"/>
</dbReference>
<gene>
    <name evidence="2" type="ORF">DGYR_LOCUS9132</name>
</gene>
<proteinExistence type="predicted"/>
<dbReference type="EMBL" id="CAJFCJ010000014">
    <property type="protein sequence ID" value="CAD5121141.1"/>
    <property type="molecule type" value="Genomic_DNA"/>
</dbReference>
<protein>
    <submittedName>
        <fullName evidence="2">DgyrCDS9677</fullName>
    </submittedName>
</protein>
<feature type="transmembrane region" description="Helical" evidence="1">
    <location>
        <begin position="159"/>
        <end position="182"/>
    </location>
</feature>
<feature type="transmembrane region" description="Helical" evidence="1">
    <location>
        <begin position="83"/>
        <end position="105"/>
    </location>
</feature>
<keyword evidence="3" id="KW-1185">Reference proteome</keyword>